<evidence type="ECO:0000313" key="1">
    <source>
        <dbReference type="EMBL" id="MBP2621878.1"/>
    </source>
</evidence>
<organism evidence="1 2">
    <name type="scientific">Streptococcus panodentis</name>
    <dbReference type="NCBI Taxonomy" id="1581472"/>
    <lineage>
        <taxon>Bacteria</taxon>
        <taxon>Bacillati</taxon>
        <taxon>Bacillota</taxon>
        <taxon>Bacilli</taxon>
        <taxon>Lactobacillales</taxon>
        <taxon>Streptococcaceae</taxon>
        <taxon>Streptococcus</taxon>
    </lineage>
</organism>
<dbReference type="GO" id="GO:0016787">
    <property type="term" value="F:hydrolase activity"/>
    <property type="evidence" value="ECO:0007669"/>
    <property type="project" value="UniProtKB-KW"/>
</dbReference>
<comment type="caution">
    <text evidence="1">The sequence shown here is derived from an EMBL/GenBank/DDBJ whole genome shotgun (WGS) entry which is preliminary data.</text>
</comment>
<sequence>MKKSEEILKRQEQKIKYSNKDMDFMLNWVMGIGQQMGMSAAEVLLIADQIRNGKPKDWRGSFRRHALYLSKQAQEMQKKAYYRTAAQQYFAACYSLRASLQFADPNQSAYQTNYQLMEDYFFKAAQLINLPLQEIALPYENQTLPGYELKSKKENQPTVMVVGGGDTGRVDLFYFLGYAAWQADYNVLMVDLPGQGNNPAHGQTFTVEAGQAISAVLDWYEAPSDQIAIMGLSGGGYFTAQAVEKDPRIKAWIASTPIYDIKAVFQSSFKAALRVPGPLLQFIGEMAGNFNEVAEMNLKKYAWQFGTENFRQAIDQVMAKAQTVDKEKIAVPSLFLVGSGESPELLRQARELEKSLSERGIPVTVWEFDRESAADAHCQVNHLRLMNQVVLDWLNQIFEKGI</sequence>
<evidence type="ECO:0000313" key="2">
    <source>
        <dbReference type="Proteomes" id="UP001519349"/>
    </source>
</evidence>
<name>A0ABS5AZ74_9STRE</name>
<protein>
    <submittedName>
        <fullName evidence="1">Alpha/beta hydrolase</fullName>
    </submittedName>
</protein>
<dbReference type="RefSeq" id="WP_209551899.1">
    <property type="nucleotide sequence ID" value="NZ_QFAY01000026.1"/>
</dbReference>
<gene>
    <name evidence="1" type="ORF">DHL47_11235</name>
</gene>
<keyword evidence="1" id="KW-0378">Hydrolase</keyword>
<dbReference type="Gene3D" id="3.40.50.1820">
    <property type="entry name" value="alpha/beta hydrolase"/>
    <property type="match status" value="1"/>
</dbReference>
<keyword evidence="2" id="KW-1185">Reference proteome</keyword>
<dbReference type="InterPro" id="IPR029058">
    <property type="entry name" value="AB_hydrolase_fold"/>
</dbReference>
<dbReference type="EMBL" id="QFAY01000026">
    <property type="protein sequence ID" value="MBP2621878.1"/>
    <property type="molecule type" value="Genomic_DNA"/>
</dbReference>
<dbReference type="Proteomes" id="UP001519349">
    <property type="component" value="Unassembled WGS sequence"/>
</dbReference>
<proteinExistence type="predicted"/>
<dbReference type="Gene3D" id="1.20.1440.110">
    <property type="entry name" value="acylaminoacyl peptidase"/>
    <property type="match status" value="1"/>
</dbReference>
<accession>A0ABS5AZ74</accession>
<dbReference type="SUPFAM" id="SSF53474">
    <property type="entry name" value="alpha/beta-Hydrolases"/>
    <property type="match status" value="1"/>
</dbReference>
<dbReference type="Pfam" id="PF06500">
    <property type="entry name" value="FrsA-like"/>
    <property type="match status" value="1"/>
</dbReference>
<dbReference type="InterPro" id="IPR010520">
    <property type="entry name" value="FrsA-like"/>
</dbReference>
<reference evidence="1 2" key="1">
    <citation type="submission" date="2018-05" db="EMBL/GenBank/DDBJ databases">
        <title>Draft genome sequence of Streptococcus panodentis CCUG 70867T.</title>
        <authorList>
            <person name="Salva-Serra F."/>
            <person name="Mendez V."/>
            <person name="Jaen-Luchoro D."/>
            <person name="Gonzales-Siles L."/>
            <person name="Karlsson R."/>
            <person name="Engstrom-Jakobsson H."/>
            <person name="Busquets A."/>
            <person name="Gomila M."/>
            <person name="Pineiro-Iglesias B."/>
            <person name="Bennasar-Figueras A."/>
            <person name="Seeger M."/>
            <person name="Moore E."/>
        </authorList>
    </citation>
    <scope>NUCLEOTIDE SEQUENCE [LARGE SCALE GENOMIC DNA]</scope>
    <source>
        <strain evidence="1 2">CCUG 70867</strain>
    </source>
</reference>